<dbReference type="GO" id="GO:0006508">
    <property type="term" value="P:proteolysis"/>
    <property type="evidence" value="ECO:0007669"/>
    <property type="project" value="UniProtKB-KW"/>
</dbReference>
<dbReference type="InterPro" id="IPR011249">
    <property type="entry name" value="Metalloenz_LuxS/M16"/>
</dbReference>
<comment type="cofactor">
    <cofactor evidence="1">
        <name>Zn(2+)</name>
        <dbReference type="ChEBI" id="CHEBI:29105"/>
    </cofactor>
</comment>
<evidence type="ECO:0000313" key="12">
    <source>
        <dbReference type="Proteomes" id="UP000179807"/>
    </source>
</evidence>
<dbReference type="GO" id="GO:0008237">
    <property type="term" value="F:metallopeptidase activity"/>
    <property type="evidence" value="ECO:0007669"/>
    <property type="project" value="UniProtKB-KW"/>
</dbReference>
<dbReference type="InterPro" id="IPR050361">
    <property type="entry name" value="MPP/UQCRC_Complex"/>
</dbReference>
<dbReference type="Proteomes" id="UP000179807">
    <property type="component" value="Unassembled WGS sequence"/>
</dbReference>
<evidence type="ECO:0000256" key="2">
    <source>
        <dbReference type="ARBA" id="ARBA00004173"/>
    </source>
</evidence>
<dbReference type="GO" id="GO:0046872">
    <property type="term" value="F:metal ion binding"/>
    <property type="evidence" value="ECO:0007669"/>
    <property type="project" value="UniProtKB-KW"/>
</dbReference>
<reference evidence="11" key="1">
    <citation type="submission" date="2016-10" db="EMBL/GenBank/DDBJ databases">
        <authorList>
            <person name="Benchimol M."/>
            <person name="Almeida L.G."/>
            <person name="Vasconcelos A.T."/>
            <person name="Perreira-Neves A."/>
            <person name="Rosa I.A."/>
            <person name="Tasca T."/>
            <person name="Bogo M.R."/>
            <person name="de Souza W."/>
        </authorList>
    </citation>
    <scope>NUCLEOTIDE SEQUENCE [LARGE SCALE GENOMIC DNA]</scope>
    <source>
        <strain evidence="11">K</strain>
    </source>
</reference>
<keyword evidence="5" id="KW-0378">Hydrolase</keyword>
<comment type="caution">
    <text evidence="11">The sequence shown here is derived from an EMBL/GenBank/DDBJ whole genome shotgun (WGS) entry which is preliminary data.</text>
</comment>
<dbReference type="InterPro" id="IPR007863">
    <property type="entry name" value="Peptidase_M16_C"/>
</dbReference>
<feature type="domain" description="Peptidase M16 N-terminal" evidence="9">
    <location>
        <begin position="21"/>
        <end position="166"/>
    </location>
</feature>
<protein>
    <submittedName>
        <fullName evidence="11">Clan ME, family M16, insulinase-like metallopeptidase</fullName>
    </submittedName>
</protein>
<organism evidence="11 12">
    <name type="scientific">Tritrichomonas foetus</name>
    <dbReference type="NCBI Taxonomy" id="1144522"/>
    <lineage>
        <taxon>Eukaryota</taxon>
        <taxon>Metamonada</taxon>
        <taxon>Parabasalia</taxon>
        <taxon>Tritrichomonadida</taxon>
        <taxon>Tritrichomonadidae</taxon>
        <taxon>Tritrichomonas</taxon>
    </lineage>
</organism>
<evidence type="ECO:0000256" key="6">
    <source>
        <dbReference type="ARBA" id="ARBA00022833"/>
    </source>
</evidence>
<sequence length="443" mass="49791">MAILAPTAIPKITTLTNGLRVATIPIQSELSTIGIWVKSGSIYENAKNNGTAHYLEHMIFRGNEKYPQSQLEEIADLKGINLRAATTRTTTSFSAKISNNNFGLAADIISQIVLNPRIAKTDVENERYTILTEEYEVKHNYSETLWDLLHSLAFEKSPVSFPILGTKDTITSISAEMIKEHHEKFFNPSNCIFVCATNMEHEKCVEHIDKATTFIKKRPPLNIDAIDNSVKVDFTPNVRMFSSNFLDRSWMSCGVEAPCASSVDFPTCQLMKEAIGTVEPELSMESSPLLKSAAVDQVTLHYQPYGRSGILGFLGYTQFGREQEWLNSVINSITKATVEITEENLKMAKNRAKYVLAKNLSSSFCVADELGINLHLVGKWRSINEWNEIFEKITKESLSDFAMGYFYKKTPACALIVKAQQQQEQAQQQQPAQQQQKSKIIRP</sequence>
<keyword evidence="4" id="KW-0479">Metal-binding</keyword>
<evidence type="ECO:0000259" key="9">
    <source>
        <dbReference type="Pfam" id="PF00675"/>
    </source>
</evidence>
<dbReference type="Pfam" id="PF05193">
    <property type="entry name" value="Peptidase_M16_C"/>
    <property type="match status" value="1"/>
</dbReference>
<dbReference type="Gene3D" id="3.30.830.10">
    <property type="entry name" value="Metalloenzyme, LuxS/M16 peptidase-like"/>
    <property type="match status" value="2"/>
</dbReference>
<dbReference type="OrthoDB" id="10251424at2759"/>
<accession>A0A1J4KYK8</accession>
<dbReference type="PANTHER" id="PTHR11851">
    <property type="entry name" value="METALLOPROTEASE"/>
    <property type="match status" value="1"/>
</dbReference>
<proteinExistence type="predicted"/>
<keyword evidence="12" id="KW-1185">Reference proteome</keyword>
<dbReference type="GO" id="GO:0005739">
    <property type="term" value="C:mitochondrion"/>
    <property type="evidence" value="ECO:0007669"/>
    <property type="project" value="UniProtKB-SubCell"/>
</dbReference>
<dbReference type="RefSeq" id="XP_068369096.1">
    <property type="nucleotide sequence ID" value="XM_068497369.1"/>
</dbReference>
<dbReference type="GeneID" id="94832073"/>
<evidence type="ECO:0000259" key="10">
    <source>
        <dbReference type="Pfam" id="PF05193"/>
    </source>
</evidence>
<comment type="subcellular location">
    <subcellularLocation>
        <location evidence="2">Mitochondrion</location>
    </subcellularLocation>
</comment>
<evidence type="ECO:0000256" key="1">
    <source>
        <dbReference type="ARBA" id="ARBA00001947"/>
    </source>
</evidence>
<keyword evidence="7" id="KW-0482">Metalloprotease</keyword>
<evidence type="ECO:0000256" key="5">
    <source>
        <dbReference type="ARBA" id="ARBA00022801"/>
    </source>
</evidence>
<name>A0A1J4KYK8_9EUKA</name>
<gene>
    <name evidence="11" type="ORF">TRFO_13649</name>
</gene>
<evidence type="ECO:0000313" key="11">
    <source>
        <dbReference type="EMBL" id="OHT15960.1"/>
    </source>
</evidence>
<dbReference type="PANTHER" id="PTHR11851:SF149">
    <property type="entry name" value="GH01077P"/>
    <property type="match status" value="1"/>
</dbReference>
<dbReference type="EMBL" id="MLAK01000167">
    <property type="protein sequence ID" value="OHT15960.1"/>
    <property type="molecule type" value="Genomic_DNA"/>
</dbReference>
<evidence type="ECO:0000256" key="8">
    <source>
        <dbReference type="ARBA" id="ARBA00023128"/>
    </source>
</evidence>
<evidence type="ECO:0000256" key="7">
    <source>
        <dbReference type="ARBA" id="ARBA00023049"/>
    </source>
</evidence>
<keyword evidence="3" id="KW-0645">Protease</keyword>
<keyword evidence="8" id="KW-0496">Mitochondrion</keyword>
<dbReference type="SUPFAM" id="SSF63411">
    <property type="entry name" value="LuxS/MPP-like metallohydrolase"/>
    <property type="match status" value="2"/>
</dbReference>
<keyword evidence="6" id="KW-0862">Zinc</keyword>
<feature type="domain" description="Peptidase M16 C-terminal" evidence="10">
    <location>
        <begin position="172"/>
        <end position="351"/>
    </location>
</feature>
<dbReference type="VEuPathDB" id="TrichDB:TRFO_13649"/>
<dbReference type="InterPro" id="IPR011765">
    <property type="entry name" value="Pept_M16_N"/>
</dbReference>
<dbReference type="Pfam" id="PF00675">
    <property type="entry name" value="Peptidase_M16"/>
    <property type="match status" value="1"/>
</dbReference>
<evidence type="ECO:0000256" key="4">
    <source>
        <dbReference type="ARBA" id="ARBA00022723"/>
    </source>
</evidence>
<dbReference type="AlphaFoldDB" id="A0A1J4KYK8"/>
<evidence type="ECO:0000256" key="3">
    <source>
        <dbReference type="ARBA" id="ARBA00022670"/>
    </source>
</evidence>